<feature type="domain" description="Type II secretion system protein GspE N-terminal" evidence="8">
    <location>
        <begin position="79"/>
        <end position="155"/>
    </location>
</feature>
<evidence type="ECO:0000256" key="4">
    <source>
        <dbReference type="ARBA" id="ARBA00022692"/>
    </source>
</evidence>
<accession>A0A1M6D6V9</accession>
<dbReference type="Gene3D" id="3.90.550.10">
    <property type="entry name" value="Spore Coat Polysaccharide Biosynthesis Protein SpsA, Chain A"/>
    <property type="match status" value="1"/>
</dbReference>
<evidence type="ECO:0000313" key="9">
    <source>
        <dbReference type="EMBL" id="SHI68930.1"/>
    </source>
</evidence>
<evidence type="ECO:0000313" key="10">
    <source>
        <dbReference type="Proteomes" id="UP000183982"/>
    </source>
</evidence>
<dbReference type="SUPFAM" id="SSF53448">
    <property type="entry name" value="Nucleotide-diphospho-sugar transferases"/>
    <property type="match status" value="1"/>
</dbReference>
<protein>
    <recommendedName>
        <fullName evidence="8">Type II secretion system protein GspE N-terminal domain-containing protein</fullName>
    </recommendedName>
</protein>
<proteinExistence type="predicted"/>
<reference evidence="10" key="1">
    <citation type="submission" date="2016-11" db="EMBL/GenBank/DDBJ databases">
        <authorList>
            <person name="Varghese N."/>
            <person name="Submissions S."/>
        </authorList>
    </citation>
    <scope>NUCLEOTIDE SEQUENCE [LARGE SCALE GENOMIC DNA]</scope>
    <source>
        <strain evidence="10">DSM 100564</strain>
    </source>
</reference>
<dbReference type="InterPro" id="IPR029044">
    <property type="entry name" value="Nucleotide-diphossugar_trans"/>
</dbReference>
<name>A0A1M6D6V9_9RHOB</name>
<dbReference type="Proteomes" id="UP000183982">
    <property type="component" value="Unassembled WGS sequence"/>
</dbReference>
<dbReference type="Pfam" id="PF13641">
    <property type="entry name" value="Glyco_tranf_2_3"/>
    <property type="match status" value="1"/>
</dbReference>
<evidence type="ECO:0000256" key="6">
    <source>
        <dbReference type="ARBA" id="ARBA00023136"/>
    </source>
</evidence>
<dbReference type="InterPro" id="IPR050321">
    <property type="entry name" value="Glycosyltr_2/OpgH_subfam"/>
</dbReference>
<dbReference type="InterPro" id="IPR037257">
    <property type="entry name" value="T2SS_E_N_sf"/>
</dbReference>
<dbReference type="GO" id="GO:0016757">
    <property type="term" value="F:glycosyltransferase activity"/>
    <property type="evidence" value="ECO:0007669"/>
    <property type="project" value="UniProtKB-KW"/>
</dbReference>
<feature type="transmembrane region" description="Helical" evidence="7">
    <location>
        <begin position="186"/>
        <end position="207"/>
    </location>
</feature>
<keyword evidence="2" id="KW-0328">Glycosyltransferase</keyword>
<evidence type="ECO:0000256" key="7">
    <source>
        <dbReference type="SAM" id="Phobius"/>
    </source>
</evidence>
<dbReference type="InterPro" id="IPR007831">
    <property type="entry name" value="T2SS_GspE_N"/>
</dbReference>
<sequence>MNETILRLERPHATHGLGKNVSLGRHLIESGLISPWQLFHALEKQMGWDANLTEILCSKGWITEAQALQALSTFYTAQIVDLFQAPPQPELQSLMPASFCIKYNILPWQKVGGLLIVVTGRPDRFEELRTTLPGNLRNAIVALAPEDMVSEILATLHRQTLVELAEARVPAEFSCREFGGLSSRHVWRIAIFLAAMVAAMVFVPAHLFAALTLLAVLSMIAVSLMKLTAFVASLGKPAPLATPSEFVAPRISVLVPLFREKEIAHALIARLSRLTYPKALLDVLLVLEEHDTLTQETIAHTNLPQWMRVVVVPAGSGLTTKPRALNYALDFCKGDIIGIWDAEDAPAPNQLEVVALRFAQAHPNTVCLQGILDYYNPWSNWLSRCFTIEYATWFRTVLPGLARLGFAIPLGGTTLFIKRQAIEALGGWDAHNVTEDADLGMRIARFGFRTELLETVTQEEAACRPFAWVKQRSRWLKGYMVTYLVHMRDPVLLWREFGPLQFLGLHLVFACTLLQFLLAPLIWLFWGGVVGIPYPENLLFTARQMLTISQIFLVFGLANAAIATRSILGQKRKMLIPFVVTMPFYFPLATLAGYKALIELIFRPFYWDKTAHAKTVEGISAHHSGIGVLLEPGHESL</sequence>
<keyword evidence="6 7" id="KW-0472">Membrane</keyword>
<dbReference type="GO" id="GO:0016020">
    <property type="term" value="C:membrane"/>
    <property type="evidence" value="ECO:0007669"/>
    <property type="project" value="UniProtKB-SubCell"/>
</dbReference>
<dbReference type="OrthoDB" id="7431422at2"/>
<dbReference type="SUPFAM" id="SSF160246">
    <property type="entry name" value="EspE N-terminal domain-like"/>
    <property type="match status" value="1"/>
</dbReference>
<evidence type="ECO:0000256" key="5">
    <source>
        <dbReference type="ARBA" id="ARBA00022989"/>
    </source>
</evidence>
<dbReference type="AlphaFoldDB" id="A0A1M6D6V9"/>
<dbReference type="RefSeq" id="WP_083599214.1">
    <property type="nucleotide sequence ID" value="NZ_FQZQ01000002.1"/>
</dbReference>
<dbReference type="EMBL" id="FQZQ01000002">
    <property type="protein sequence ID" value="SHI68930.1"/>
    <property type="molecule type" value="Genomic_DNA"/>
</dbReference>
<evidence type="ECO:0000259" key="8">
    <source>
        <dbReference type="Pfam" id="PF05157"/>
    </source>
</evidence>
<evidence type="ECO:0000256" key="1">
    <source>
        <dbReference type="ARBA" id="ARBA00004141"/>
    </source>
</evidence>
<feature type="transmembrane region" description="Helical" evidence="7">
    <location>
        <begin position="546"/>
        <end position="563"/>
    </location>
</feature>
<keyword evidence="5 7" id="KW-1133">Transmembrane helix</keyword>
<feature type="transmembrane region" description="Helical" evidence="7">
    <location>
        <begin position="502"/>
        <end position="526"/>
    </location>
</feature>
<keyword evidence="3" id="KW-0808">Transferase</keyword>
<evidence type="ECO:0000256" key="2">
    <source>
        <dbReference type="ARBA" id="ARBA00022676"/>
    </source>
</evidence>
<dbReference type="PANTHER" id="PTHR43867">
    <property type="entry name" value="CELLULOSE SYNTHASE CATALYTIC SUBUNIT A [UDP-FORMING]"/>
    <property type="match status" value="1"/>
</dbReference>
<evidence type="ECO:0000256" key="3">
    <source>
        <dbReference type="ARBA" id="ARBA00022679"/>
    </source>
</evidence>
<dbReference type="Pfam" id="PF05157">
    <property type="entry name" value="MshEN"/>
    <property type="match status" value="1"/>
</dbReference>
<feature type="transmembrane region" description="Helical" evidence="7">
    <location>
        <begin position="575"/>
        <end position="597"/>
    </location>
</feature>
<feature type="transmembrane region" description="Helical" evidence="7">
    <location>
        <begin position="213"/>
        <end position="234"/>
    </location>
</feature>
<keyword evidence="10" id="KW-1185">Reference proteome</keyword>
<gene>
    <name evidence="9" type="ORF">SAMN05444000_102244</name>
</gene>
<dbReference type="STRING" id="1470563.SAMN05444000_102244"/>
<organism evidence="9 10">
    <name type="scientific">Shimia gijangensis</name>
    <dbReference type="NCBI Taxonomy" id="1470563"/>
    <lineage>
        <taxon>Bacteria</taxon>
        <taxon>Pseudomonadati</taxon>
        <taxon>Pseudomonadota</taxon>
        <taxon>Alphaproteobacteria</taxon>
        <taxon>Rhodobacterales</taxon>
        <taxon>Roseobacteraceae</taxon>
    </lineage>
</organism>
<keyword evidence="4 7" id="KW-0812">Transmembrane</keyword>
<comment type="subcellular location">
    <subcellularLocation>
        <location evidence="1">Membrane</location>
        <topology evidence="1">Multi-pass membrane protein</topology>
    </subcellularLocation>
</comment>
<dbReference type="PANTHER" id="PTHR43867:SF2">
    <property type="entry name" value="CELLULOSE SYNTHASE CATALYTIC SUBUNIT A [UDP-FORMING]"/>
    <property type="match status" value="1"/>
</dbReference>